<reference evidence="1" key="1">
    <citation type="submission" date="2021-12" db="EMBL/GenBank/DDBJ databases">
        <authorList>
            <person name="Ulrich A."/>
        </authorList>
    </citation>
    <scope>NUCLEOTIDE SEQUENCE</scope>
    <source>
        <strain evidence="1">A1P009</strain>
    </source>
</reference>
<sequence>MIRLFIAVAFIALVGACAHEEGVEGKSTIRDQKRCSFYGNSADKIYCATTYTQVLVDPDYYAGRRIMINGWASTDGKAILLYPSKDSMDAIEFNASLLVKEADAPLTLSEYIAGQGDGSARVLVGGVLNFETSDRMADRRFGVLEEVVFMR</sequence>
<evidence type="ECO:0000313" key="2">
    <source>
        <dbReference type="Proteomes" id="UP001430360"/>
    </source>
</evidence>
<name>A0ABS8UCR4_9GAMM</name>
<proteinExistence type="predicted"/>
<dbReference type="RefSeq" id="WP_232135517.1">
    <property type="nucleotide sequence ID" value="NZ_JAJQKU010000002.1"/>
</dbReference>
<evidence type="ECO:0008006" key="3">
    <source>
        <dbReference type="Google" id="ProtNLM"/>
    </source>
</evidence>
<reference evidence="1" key="2">
    <citation type="journal article" date="2022" name="Syst. Appl. Microbiol.">
        <title>Physiological and genomic characterisation of Luteimonas fraxinea sp. nov., a bacterial species associated with trees tolerant to ash dieback.</title>
        <authorList>
            <person name="Ulrich K."/>
            <person name="Becker R."/>
            <person name="Behrendt U."/>
            <person name="Kube M."/>
            <person name="Schneck V."/>
            <person name="Ulrich A."/>
        </authorList>
    </citation>
    <scope>NUCLEOTIDE SEQUENCE</scope>
    <source>
        <strain evidence="1">A1P009</strain>
    </source>
</reference>
<evidence type="ECO:0000313" key="1">
    <source>
        <dbReference type="EMBL" id="MCD9096680.1"/>
    </source>
</evidence>
<dbReference type="Proteomes" id="UP001430360">
    <property type="component" value="Unassembled WGS sequence"/>
</dbReference>
<dbReference type="EMBL" id="JAJQKU010000002">
    <property type="protein sequence ID" value="MCD9096680.1"/>
    <property type="molecule type" value="Genomic_DNA"/>
</dbReference>
<dbReference type="PROSITE" id="PS51257">
    <property type="entry name" value="PROKAR_LIPOPROTEIN"/>
    <property type="match status" value="1"/>
</dbReference>
<comment type="caution">
    <text evidence="1">The sequence shown here is derived from an EMBL/GenBank/DDBJ whole genome shotgun (WGS) entry which is preliminary data.</text>
</comment>
<protein>
    <recommendedName>
        <fullName evidence="3">Lipoprotein</fullName>
    </recommendedName>
</protein>
<organism evidence="1 2">
    <name type="scientific">Luteimonas fraxinea</name>
    <dbReference type="NCBI Taxonomy" id="2901869"/>
    <lineage>
        <taxon>Bacteria</taxon>
        <taxon>Pseudomonadati</taxon>
        <taxon>Pseudomonadota</taxon>
        <taxon>Gammaproteobacteria</taxon>
        <taxon>Lysobacterales</taxon>
        <taxon>Lysobacteraceae</taxon>
        <taxon>Luteimonas</taxon>
    </lineage>
</organism>
<keyword evidence="2" id="KW-1185">Reference proteome</keyword>
<accession>A0ABS8UCR4</accession>
<gene>
    <name evidence="1" type="ORF">LTT95_06960</name>
</gene>